<evidence type="ECO:0000313" key="5">
    <source>
        <dbReference type="Proteomes" id="UP000603453"/>
    </source>
</evidence>
<dbReference type="InterPro" id="IPR002921">
    <property type="entry name" value="Fungal_lipase-type"/>
</dbReference>
<sequence>MAQGKNRIYFAIASVISSIPALFAIYALQDNLMFLSTILFALSFISMGLSTFLFLGYKTVKHGSPIVFTMLNNVSKTLAPIANYLSGTTFIGPLFSIVIRFFFFLGFIVLLMSDQLVRALLRFVVGRHPSKRNYSITNAMDPRIEMFDDSIPRTKHLEDRELFKKRKELRMTEDGGAESRELTSLLKRPKYSVPLAYTLSVASRLVYEDVDVIKYELKKAGFDVDHTFRPIAYKVGIFAHLLRKRMMTFYWCSEGTNKIYLTNPLNIQNYLTNITVSMTDVKSQWGPMGRVHKGFWNAMGEPNKKRPQATEEVRKDTNKPVSNSAILRIELINTSVYRTIVSAVQGLGKIIKFVTFNLFHHVKEPVDSSWMGPDTDIRSNSMYALAEEHILHLIKRDHDATQSSRRRSGLSHGSTTAPSNKKKRLFITGHSLGGALSTIFLAKMLQSKSPLLEHFSGLYTYGQPKIGDAEFSKVFSPRMTSKIFHHVYNNDIVPRTPTMWKYYTPPGTLVYIDSAFNITIYPPNPYTNEPVPVRHISFLHLSGLLNRYVIRRLARENKIRILFRIIFPFFLNDHFPSEYSESLRHGTVHWVIMAAGGLEGGHEEQQQPKKGTQRRYSMVDVS</sequence>
<protein>
    <recommendedName>
        <fullName evidence="3">Fungal lipase-type domain-containing protein</fullName>
    </recommendedName>
</protein>
<dbReference type="Gene3D" id="3.40.50.1820">
    <property type="entry name" value="alpha/beta hydrolase"/>
    <property type="match status" value="1"/>
</dbReference>
<evidence type="ECO:0000259" key="3">
    <source>
        <dbReference type="Pfam" id="PF01764"/>
    </source>
</evidence>
<evidence type="ECO:0000256" key="2">
    <source>
        <dbReference type="SAM" id="Phobius"/>
    </source>
</evidence>
<dbReference type="InterPro" id="IPR029058">
    <property type="entry name" value="AB_hydrolase_fold"/>
</dbReference>
<organism evidence="4 5">
    <name type="scientific">Mucor saturninus</name>
    <dbReference type="NCBI Taxonomy" id="64648"/>
    <lineage>
        <taxon>Eukaryota</taxon>
        <taxon>Fungi</taxon>
        <taxon>Fungi incertae sedis</taxon>
        <taxon>Mucoromycota</taxon>
        <taxon>Mucoromycotina</taxon>
        <taxon>Mucoromycetes</taxon>
        <taxon>Mucorales</taxon>
        <taxon>Mucorineae</taxon>
        <taxon>Mucoraceae</taxon>
        <taxon>Mucor</taxon>
    </lineage>
</organism>
<gene>
    <name evidence="4" type="ORF">INT47_000697</name>
</gene>
<dbReference type="Pfam" id="PF01764">
    <property type="entry name" value="Lipase_3"/>
    <property type="match status" value="1"/>
</dbReference>
<dbReference type="PANTHER" id="PTHR46086">
    <property type="entry name" value="ALPHA/BETA-HYDROLASES SUPERFAMILY PROTEIN"/>
    <property type="match status" value="1"/>
</dbReference>
<accession>A0A8H7V9Z6</accession>
<reference evidence="4" key="1">
    <citation type="submission" date="2020-12" db="EMBL/GenBank/DDBJ databases">
        <title>Metabolic potential, ecology and presence of endohyphal bacteria is reflected in genomic diversity of Mucoromycotina.</title>
        <authorList>
            <person name="Muszewska A."/>
            <person name="Okrasinska A."/>
            <person name="Steczkiewicz K."/>
            <person name="Drgas O."/>
            <person name="Orlowska M."/>
            <person name="Perlinska-Lenart U."/>
            <person name="Aleksandrzak-Piekarczyk T."/>
            <person name="Szatraj K."/>
            <person name="Zielenkiewicz U."/>
            <person name="Pilsyk S."/>
            <person name="Malc E."/>
            <person name="Mieczkowski P."/>
            <person name="Kruszewska J.S."/>
            <person name="Biernat P."/>
            <person name="Pawlowska J."/>
        </authorList>
    </citation>
    <scope>NUCLEOTIDE SEQUENCE</scope>
    <source>
        <strain evidence="4">WA0000017839</strain>
    </source>
</reference>
<evidence type="ECO:0000256" key="1">
    <source>
        <dbReference type="SAM" id="MobiDB-lite"/>
    </source>
</evidence>
<dbReference type="PANTHER" id="PTHR46086:SF3">
    <property type="entry name" value="TRIACYLGLYCEROL LIPASE OBL1"/>
    <property type="match status" value="1"/>
</dbReference>
<feature type="region of interest" description="Disordered" evidence="1">
    <location>
        <begin position="397"/>
        <end position="420"/>
    </location>
</feature>
<keyword evidence="2" id="KW-0472">Membrane</keyword>
<feature type="transmembrane region" description="Helical" evidence="2">
    <location>
        <begin position="91"/>
        <end position="112"/>
    </location>
</feature>
<proteinExistence type="predicted"/>
<name>A0A8H7V9Z6_9FUNG</name>
<feature type="domain" description="Fungal lipase-type" evidence="3">
    <location>
        <begin position="419"/>
        <end position="498"/>
    </location>
</feature>
<evidence type="ECO:0000313" key="4">
    <source>
        <dbReference type="EMBL" id="KAG2212720.1"/>
    </source>
</evidence>
<dbReference type="GO" id="GO:0006629">
    <property type="term" value="P:lipid metabolic process"/>
    <property type="evidence" value="ECO:0007669"/>
    <property type="project" value="InterPro"/>
</dbReference>
<dbReference type="InterPro" id="IPR044819">
    <property type="entry name" value="OBL-like"/>
</dbReference>
<dbReference type="SUPFAM" id="SSF53474">
    <property type="entry name" value="alpha/beta-Hydrolases"/>
    <property type="match status" value="1"/>
</dbReference>
<keyword evidence="5" id="KW-1185">Reference proteome</keyword>
<keyword evidence="2" id="KW-1133">Transmembrane helix</keyword>
<dbReference type="CDD" id="cd00519">
    <property type="entry name" value="Lipase_3"/>
    <property type="match status" value="1"/>
</dbReference>
<feature type="region of interest" description="Disordered" evidence="1">
    <location>
        <begin position="600"/>
        <end position="622"/>
    </location>
</feature>
<comment type="caution">
    <text evidence="4">The sequence shown here is derived from an EMBL/GenBank/DDBJ whole genome shotgun (WGS) entry which is preliminary data.</text>
</comment>
<feature type="transmembrane region" description="Helical" evidence="2">
    <location>
        <begin position="34"/>
        <end position="55"/>
    </location>
</feature>
<dbReference type="GO" id="GO:0004806">
    <property type="term" value="F:triacylglycerol lipase activity"/>
    <property type="evidence" value="ECO:0007669"/>
    <property type="project" value="InterPro"/>
</dbReference>
<keyword evidence="2" id="KW-0812">Transmembrane</keyword>
<dbReference type="OrthoDB" id="2338663at2759"/>
<feature type="transmembrane region" description="Helical" evidence="2">
    <location>
        <begin position="7"/>
        <end position="28"/>
    </location>
</feature>
<dbReference type="Proteomes" id="UP000603453">
    <property type="component" value="Unassembled WGS sequence"/>
</dbReference>
<dbReference type="AlphaFoldDB" id="A0A8H7V9Z6"/>
<dbReference type="EMBL" id="JAEPRD010000005">
    <property type="protein sequence ID" value="KAG2212720.1"/>
    <property type="molecule type" value="Genomic_DNA"/>
</dbReference>